<comment type="similarity">
    <text evidence="1">Belongs to the multi antimicrobial extrusion (MATE) (TC 2.A.66.1) family.</text>
</comment>
<protein>
    <submittedName>
        <fullName evidence="3">Protein TRANSPARENT TESTA 12</fullName>
    </submittedName>
</protein>
<dbReference type="AlphaFoldDB" id="A0A1D1YAN1"/>
<evidence type="ECO:0000256" key="2">
    <source>
        <dbReference type="SAM" id="Phobius"/>
    </source>
</evidence>
<reference evidence="3" key="1">
    <citation type="submission" date="2015-07" db="EMBL/GenBank/DDBJ databases">
        <title>Transcriptome Assembly of Anthurium amnicola.</title>
        <authorList>
            <person name="Suzuki J."/>
        </authorList>
    </citation>
    <scope>NUCLEOTIDE SEQUENCE</scope>
</reference>
<keyword evidence="2" id="KW-0812">Transmembrane</keyword>
<dbReference type="GO" id="GO:0042910">
    <property type="term" value="F:xenobiotic transmembrane transporter activity"/>
    <property type="evidence" value="ECO:0007669"/>
    <property type="project" value="InterPro"/>
</dbReference>
<evidence type="ECO:0000256" key="1">
    <source>
        <dbReference type="ARBA" id="ARBA00010199"/>
    </source>
</evidence>
<sequence>LPSLREVEEVVERPLKLRGYKMGSASPESLSSSLVAPLDGKKLLPSAPASLSLRANSRGDSYSESRELESILTDTSVPSFRRLLSAARIETKLLIHLAAPAVVVYMLNYVMSMATQMFCGQLGNLELAAASLGNTGIQIFAYGLMLGMG</sequence>
<keyword evidence="2" id="KW-1133">Transmembrane helix</keyword>
<name>A0A1D1YAN1_9ARAE</name>
<accession>A0A1D1YAN1</accession>
<dbReference type="Pfam" id="PF01554">
    <property type="entry name" value="MatE"/>
    <property type="match status" value="1"/>
</dbReference>
<organism evidence="3">
    <name type="scientific">Anthurium amnicola</name>
    <dbReference type="NCBI Taxonomy" id="1678845"/>
    <lineage>
        <taxon>Eukaryota</taxon>
        <taxon>Viridiplantae</taxon>
        <taxon>Streptophyta</taxon>
        <taxon>Embryophyta</taxon>
        <taxon>Tracheophyta</taxon>
        <taxon>Spermatophyta</taxon>
        <taxon>Magnoliopsida</taxon>
        <taxon>Liliopsida</taxon>
        <taxon>Araceae</taxon>
        <taxon>Pothoideae</taxon>
        <taxon>Potheae</taxon>
        <taxon>Anthurium</taxon>
    </lineage>
</organism>
<keyword evidence="2" id="KW-0472">Membrane</keyword>
<feature type="non-terminal residue" evidence="3">
    <location>
        <position position="1"/>
    </location>
</feature>
<feature type="transmembrane region" description="Helical" evidence="2">
    <location>
        <begin position="93"/>
        <end position="115"/>
    </location>
</feature>
<evidence type="ECO:0000313" key="3">
    <source>
        <dbReference type="EMBL" id="JAT51695.1"/>
    </source>
</evidence>
<gene>
    <name evidence="3" type="primary">TT12_61</name>
    <name evidence="3" type="ORF">g.107264</name>
</gene>
<dbReference type="PANTHER" id="PTHR11206">
    <property type="entry name" value="MULTIDRUG RESISTANCE PROTEIN"/>
    <property type="match status" value="1"/>
</dbReference>
<feature type="non-terminal residue" evidence="3">
    <location>
        <position position="149"/>
    </location>
</feature>
<feature type="transmembrane region" description="Helical" evidence="2">
    <location>
        <begin position="127"/>
        <end position="147"/>
    </location>
</feature>
<dbReference type="InterPro" id="IPR002528">
    <property type="entry name" value="MATE_fam"/>
</dbReference>
<dbReference type="EMBL" id="GDJX01016241">
    <property type="protein sequence ID" value="JAT51695.1"/>
    <property type="molecule type" value="Transcribed_RNA"/>
</dbReference>
<dbReference type="GO" id="GO:0016020">
    <property type="term" value="C:membrane"/>
    <property type="evidence" value="ECO:0007669"/>
    <property type="project" value="InterPro"/>
</dbReference>
<proteinExistence type="inferred from homology"/>
<dbReference type="GO" id="GO:0015297">
    <property type="term" value="F:antiporter activity"/>
    <property type="evidence" value="ECO:0007669"/>
    <property type="project" value="InterPro"/>
</dbReference>